<dbReference type="AlphaFoldDB" id="A0A5C6EKZ0"/>
<protein>
    <recommendedName>
        <fullName evidence="4">Large cysteine-rich periplasmic protein OmcB</fullName>
    </recommendedName>
</protein>
<comment type="caution">
    <text evidence="2">The sequence shown here is derived from an EMBL/GenBank/DDBJ whole genome shotgun (WGS) entry which is preliminary data.</text>
</comment>
<evidence type="ECO:0000256" key="1">
    <source>
        <dbReference type="SAM" id="SignalP"/>
    </source>
</evidence>
<gene>
    <name evidence="2" type="ORF">Poly59_50970</name>
</gene>
<dbReference type="Proteomes" id="UP000317977">
    <property type="component" value="Unassembled WGS sequence"/>
</dbReference>
<name>A0A5C6EKZ0_9BACT</name>
<proteinExistence type="predicted"/>
<evidence type="ECO:0000313" key="3">
    <source>
        <dbReference type="Proteomes" id="UP000317977"/>
    </source>
</evidence>
<evidence type="ECO:0008006" key="4">
    <source>
        <dbReference type="Google" id="ProtNLM"/>
    </source>
</evidence>
<accession>A0A5C6EKZ0</accession>
<feature type="signal peptide" evidence="1">
    <location>
        <begin position="1"/>
        <end position="30"/>
    </location>
</feature>
<sequence length="565" mass="61541" precursor="true">MPAPQRKGVRFRLSLSLALGLIAANSTSLAESTTSASVEDIGGGEKRVTLSQSVEPSFHIEPIVHRFEARRGTTIPFRFEIKSTGKAMNVTVMPVRLRQEVTGIILHDEQGEAPDEMKFLSPTEFKLEPGESTFLVGEVTVPLAKSNYLSYGVLVRDNGYVSGKTPDPTDPTRITAGVRFVTQYVLRVDIETGVKDVSQMNQLAFEHGSVINELGMPVAKTFLINPTDFAFECSVRGTIESATTSRPKPFRLSLPSRVNLEGEERYLVRIMPRSRVQVTAPVEELLFPGEQSLKVEVTNGRRGLVDQTFAVNVGQGDFPALEVQQAYLDHELSVHPAQIAVGDAAGVSRSNTLRFTNNSVHSKNIVAELVDLAGNPVDDVQLSSDSFDVRPGRTKTVRLSISSRNDADVAKYGDIRLRVRTGDDREIVESIPMAMIFGTPATPNLEVGELVSVEKDGFTSFAMTVTNLGEGYVPVHADLQIGDATGNSLDLADGFGRWLRPGETRELAFVPPKMIAAGQYQIVLNLVTTPDQEPVQKTLVIELDPKTADEQVAEPKAATVTNSPI</sequence>
<reference evidence="2 3" key="1">
    <citation type="submission" date="2019-02" db="EMBL/GenBank/DDBJ databases">
        <title>Deep-cultivation of Planctomycetes and their phenomic and genomic characterization uncovers novel biology.</title>
        <authorList>
            <person name="Wiegand S."/>
            <person name="Jogler M."/>
            <person name="Boedeker C."/>
            <person name="Pinto D."/>
            <person name="Vollmers J."/>
            <person name="Rivas-Marin E."/>
            <person name="Kohn T."/>
            <person name="Peeters S.H."/>
            <person name="Heuer A."/>
            <person name="Rast P."/>
            <person name="Oberbeckmann S."/>
            <person name="Bunk B."/>
            <person name="Jeske O."/>
            <person name="Meyerdierks A."/>
            <person name="Storesund J.E."/>
            <person name="Kallscheuer N."/>
            <person name="Luecker S."/>
            <person name="Lage O.M."/>
            <person name="Pohl T."/>
            <person name="Merkel B.J."/>
            <person name="Hornburger P."/>
            <person name="Mueller R.-W."/>
            <person name="Bruemmer F."/>
            <person name="Labrenz M."/>
            <person name="Spormann A.M."/>
            <person name="Op Den Camp H."/>
            <person name="Overmann J."/>
            <person name="Amann R."/>
            <person name="Jetten M.S.M."/>
            <person name="Mascher T."/>
            <person name="Medema M.H."/>
            <person name="Devos D.P."/>
            <person name="Kaster A.-K."/>
            <person name="Ovreas L."/>
            <person name="Rohde M."/>
            <person name="Galperin M.Y."/>
            <person name="Jogler C."/>
        </authorList>
    </citation>
    <scope>NUCLEOTIDE SEQUENCE [LARGE SCALE GENOMIC DNA]</scope>
    <source>
        <strain evidence="2 3">Poly59</strain>
    </source>
</reference>
<keyword evidence="1" id="KW-0732">Signal</keyword>
<dbReference type="EMBL" id="SJPX01000005">
    <property type="protein sequence ID" value="TWU48251.1"/>
    <property type="molecule type" value="Genomic_DNA"/>
</dbReference>
<keyword evidence="3" id="KW-1185">Reference proteome</keyword>
<evidence type="ECO:0000313" key="2">
    <source>
        <dbReference type="EMBL" id="TWU48251.1"/>
    </source>
</evidence>
<feature type="chain" id="PRO_5022767231" description="Large cysteine-rich periplasmic protein OmcB" evidence="1">
    <location>
        <begin position="31"/>
        <end position="565"/>
    </location>
</feature>
<dbReference type="OrthoDB" id="280456at2"/>
<dbReference type="RefSeq" id="WP_146536639.1">
    <property type="nucleotide sequence ID" value="NZ_SJPX01000005.1"/>
</dbReference>
<organism evidence="2 3">
    <name type="scientific">Rubripirellula reticaptiva</name>
    <dbReference type="NCBI Taxonomy" id="2528013"/>
    <lineage>
        <taxon>Bacteria</taxon>
        <taxon>Pseudomonadati</taxon>
        <taxon>Planctomycetota</taxon>
        <taxon>Planctomycetia</taxon>
        <taxon>Pirellulales</taxon>
        <taxon>Pirellulaceae</taxon>
        <taxon>Rubripirellula</taxon>
    </lineage>
</organism>